<dbReference type="GO" id="GO:0004342">
    <property type="term" value="F:glucosamine-6-phosphate deaminase activity"/>
    <property type="evidence" value="ECO:0007669"/>
    <property type="project" value="InterPro"/>
</dbReference>
<evidence type="ECO:0000256" key="1">
    <source>
        <dbReference type="ARBA" id="ARBA00022801"/>
    </source>
</evidence>
<dbReference type="Gene3D" id="3.40.50.1360">
    <property type="match status" value="1"/>
</dbReference>
<dbReference type="CDD" id="cd01399">
    <property type="entry name" value="GlcN6P_deaminase"/>
    <property type="match status" value="1"/>
</dbReference>
<evidence type="ECO:0000256" key="2">
    <source>
        <dbReference type="ARBA" id="ARBA00023277"/>
    </source>
</evidence>
<sequence length="257" mass="28496">MEIVIRKDAQAVAKQAADIIEKYAREGAVLGLATGSSPIATYQELIRRHREEGLSFKDCSVFMLDEYVGLEPTHEQSYARTIRREFADHVDIEDSRVYSPAGVSEDPLQAARDYERKLAAHHVGIQLLGIGTNGHIGFNEPTSSLNSLTRLKTLHPQTIKDNARFFDTAEEVPTHVLTQGLASIRRAGHLLLVATGEGKAEAIRQTVEGPLSGMCPASCLQLHPHATILIDEDAASKLTFTEYYRYADDHKPENQDY</sequence>
<keyword evidence="1" id="KW-0378">Hydrolase</keyword>
<dbReference type="GO" id="GO:0006046">
    <property type="term" value="P:N-acetylglucosamine catabolic process"/>
    <property type="evidence" value="ECO:0007669"/>
    <property type="project" value="TreeGrafter"/>
</dbReference>
<dbReference type="PROSITE" id="PS01161">
    <property type="entry name" value="GLC_GALNAC_ISOMERASE"/>
    <property type="match status" value="1"/>
</dbReference>
<dbReference type="PANTHER" id="PTHR11280">
    <property type="entry name" value="GLUCOSAMINE-6-PHOSPHATE ISOMERASE"/>
    <property type="match status" value="1"/>
</dbReference>
<reference evidence="4 5" key="1">
    <citation type="submission" date="2014-08" db="EMBL/GenBank/DDBJ databases">
        <title>Complete genome sequence of Corynebacterium phocae M408/89/1(T)(=DSM 44612(T)), isolated from the common seal (Phoca vitulina).</title>
        <authorList>
            <person name="Ruckert C."/>
            <person name="Albersmeier A."/>
            <person name="Winkler A."/>
            <person name="Kalinowski J."/>
        </authorList>
    </citation>
    <scope>NUCLEOTIDE SEQUENCE [LARGE SCALE GENOMIC DNA]</scope>
    <source>
        <strain evidence="4 5">M408/89/1</strain>
    </source>
</reference>
<dbReference type="KEGG" id="cpho:CPHO_04310"/>
<organism evidence="4 5">
    <name type="scientific">Corynebacterium phocae</name>
    <dbReference type="NCBI Taxonomy" id="161895"/>
    <lineage>
        <taxon>Bacteria</taxon>
        <taxon>Bacillati</taxon>
        <taxon>Actinomycetota</taxon>
        <taxon>Actinomycetes</taxon>
        <taxon>Mycobacteriales</taxon>
        <taxon>Corynebacteriaceae</taxon>
        <taxon>Corynebacterium</taxon>
    </lineage>
</organism>
<dbReference type="InterPro" id="IPR037171">
    <property type="entry name" value="NagB/RpiA_transferase-like"/>
</dbReference>
<name>A0A1L7D2N4_9CORY</name>
<dbReference type="SUPFAM" id="SSF100950">
    <property type="entry name" value="NagB/RpiA/CoA transferase-like"/>
    <property type="match status" value="1"/>
</dbReference>
<dbReference type="GO" id="GO:0042802">
    <property type="term" value="F:identical protein binding"/>
    <property type="evidence" value="ECO:0007669"/>
    <property type="project" value="TreeGrafter"/>
</dbReference>
<dbReference type="Proteomes" id="UP000185491">
    <property type="component" value="Chromosome"/>
</dbReference>
<dbReference type="NCBIfam" id="NF001684">
    <property type="entry name" value="PRK00443.1-4"/>
    <property type="match status" value="1"/>
</dbReference>
<evidence type="ECO:0000313" key="4">
    <source>
        <dbReference type="EMBL" id="APT92242.1"/>
    </source>
</evidence>
<dbReference type="OrthoDB" id="9791139at2"/>
<dbReference type="STRING" id="161895.CPHO_04310"/>
<dbReference type="PANTHER" id="PTHR11280:SF5">
    <property type="entry name" value="GLUCOSAMINE-6-PHOSPHATE ISOMERASE"/>
    <property type="match status" value="1"/>
</dbReference>
<keyword evidence="2" id="KW-0119">Carbohydrate metabolism</keyword>
<dbReference type="Pfam" id="PF01182">
    <property type="entry name" value="Glucosamine_iso"/>
    <property type="match status" value="1"/>
</dbReference>
<protein>
    <submittedName>
        <fullName evidence="4">Glucosamine-6-phosphate deaminase</fullName>
    </submittedName>
</protein>
<dbReference type="GO" id="GO:0006043">
    <property type="term" value="P:glucosamine catabolic process"/>
    <property type="evidence" value="ECO:0007669"/>
    <property type="project" value="TreeGrafter"/>
</dbReference>
<dbReference type="InterPro" id="IPR006148">
    <property type="entry name" value="Glc/Gal-6P_isomerase"/>
</dbReference>
<gene>
    <name evidence="4" type="ORF">CPHO_04310</name>
</gene>
<accession>A0A1L7D2N4</accession>
<proteinExistence type="predicted"/>
<dbReference type="GO" id="GO:0005975">
    <property type="term" value="P:carbohydrate metabolic process"/>
    <property type="evidence" value="ECO:0007669"/>
    <property type="project" value="InterPro"/>
</dbReference>
<dbReference type="RefSeq" id="WP_075733518.1">
    <property type="nucleotide sequence ID" value="NZ_CP009249.1"/>
</dbReference>
<dbReference type="EMBL" id="CP009249">
    <property type="protein sequence ID" value="APT92242.1"/>
    <property type="molecule type" value="Genomic_DNA"/>
</dbReference>
<dbReference type="InterPro" id="IPR004547">
    <property type="entry name" value="Glucosamine6P_isomerase"/>
</dbReference>
<feature type="domain" description="Glucosamine/galactosamine-6-phosphate isomerase" evidence="3">
    <location>
        <begin position="9"/>
        <end position="221"/>
    </location>
</feature>
<dbReference type="InterPro" id="IPR018321">
    <property type="entry name" value="Glucosamine6P_isomerase_CS"/>
</dbReference>
<evidence type="ECO:0000313" key="5">
    <source>
        <dbReference type="Proteomes" id="UP000185491"/>
    </source>
</evidence>
<evidence type="ECO:0000259" key="3">
    <source>
        <dbReference type="Pfam" id="PF01182"/>
    </source>
</evidence>
<keyword evidence="5" id="KW-1185">Reference proteome</keyword>
<dbReference type="GO" id="GO:0019262">
    <property type="term" value="P:N-acetylneuraminate catabolic process"/>
    <property type="evidence" value="ECO:0007669"/>
    <property type="project" value="TreeGrafter"/>
</dbReference>
<dbReference type="GO" id="GO:0005737">
    <property type="term" value="C:cytoplasm"/>
    <property type="evidence" value="ECO:0007669"/>
    <property type="project" value="TreeGrafter"/>
</dbReference>
<dbReference type="AlphaFoldDB" id="A0A1L7D2N4"/>